<feature type="region of interest" description="Disordered" evidence="1">
    <location>
        <begin position="1"/>
        <end position="23"/>
    </location>
</feature>
<dbReference type="Gramene" id="TVU34492">
    <property type="protein sequence ID" value="TVU34492"/>
    <property type="gene ID" value="EJB05_16327"/>
</dbReference>
<evidence type="ECO:0000256" key="1">
    <source>
        <dbReference type="SAM" id="MobiDB-lite"/>
    </source>
</evidence>
<name>A0A5J9VDV1_9POAL</name>
<proteinExistence type="predicted"/>
<accession>A0A5J9VDV1</accession>
<dbReference type="AlphaFoldDB" id="A0A5J9VDV1"/>
<evidence type="ECO:0000313" key="2">
    <source>
        <dbReference type="EMBL" id="TVU34492.1"/>
    </source>
</evidence>
<protein>
    <submittedName>
        <fullName evidence="2">Uncharacterized protein</fullName>
    </submittedName>
</protein>
<gene>
    <name evidence="2" type="ORF">EJB05_16327</name>
</gene>
<dbReference type="EMBL" id="RWGY01000009">
    <property type="protein sequence ID" value="TVU34492.1"/>
    <property type="molecule type" value="Genomic_DNA"/>
</dbReference>
<keyword evidence="3" id="KW-1185">Reference proteome</keyword>
<reference evidence="2 3" key="1">
    <citation type="journal article" date="2019" name="Sci. Rep.">
        <title>A high-quality genome of Eragrostis curvula grass provides insights into Poaceae evolution and supports new strategies to enhance forage quality.</title>
        <authorList>
            <person name="Carballo J."/>
            <person name="Santos B.A.C.M."/>
            <person name="Zappacosta D."/>
            <person name="Garbus I."/>
            <person name="Selva J.P."/>
            <person name="Gallo C.A."/>
            <person name="Diaz A."/>
            <person name="Albertini E."/>
            <person name="Caccamo M."/>
            <person name="Echenique V."/>
        </authorList>
    </citation>
    <scope>NUCLEOTIDE SEQUENCE [LARGE SCALE GENOMIC DNA]</scope>
    <source>
        <strain evidence="3">cv. Victoria</strain>
        <tissue evidence="2">Leaf</tissue>
    </source>
</reference>
<feature type="non-terminal residue" evidence="2">
    <location>
        <position position="1"/>
    </location>
</feature>
<dbReference type="Proteomes" id="UP000324897">
    <property type="component" value="Unassembled WGS sequence"/>
</dbReference>
<evidence type="ECO:0000313" key="3">
    <source>
        <dbReference type="Proteomes" id="UP000324897"/>
    </source>
</evidence>
<sequence>MANVDDNGEMVHDETPLGGHGGMNVVGIASPTKLNMTSYLRRPLSDCTNIVSNGESYGQVSEELAAKAQKETEKKRPYRGRVKADLENSVRGTVRDWGGAAGAHHWIHSTGTPWQSRITFVRRSINASSQVLGLSFCPGEAFDCLLKPFWVI</sequence>
<comment type="caution">
    <text evidence="2">The sequence shown here is derived from an EMBL/GenBank/DDBJ whole genome shotgun (WGS) entry which is preliminary data.</text>
</comment>
<organism evidence="2 3">
    <name type="scientific">Eragrostis curvula</name>
    <name type="common">weeping love grass</name>
    <dbReference type="NCBI Taxonomy" id="38414"/>
    <lineage>
        <taxon>Eukaryota</taxon>
        <taxon>Viridiplantae</taxon>
        <taxon>Streptophyta</taxon>
        <taxon>Embryophyta</taxon>
        <taxon>Tracheophyta</taxon>
        <taxon>Spermatophyta</taxon>
        <taxon>Magnoliopsida</taxon>
        <taxon>Liliopsida</taxon>
        <taxon>Poales</taxon>
        <taxon>Poaceae</taxon>
        <taxon>PACMAD clade</taxon>
        <taxon>Chloridoideae</taxon>
        <taxon>Eragrostideae</taxon>
        <taxon>Eragrostidinae</taxon>
        <taxon>Eragrostis</taxon>
    </lineage>
</organism>